<dbReference type="InterPro" id="IPR019182">
    <property type="entry name" value="Cytochrome_b-c1_su10_fun"/>
</dbReference>
<sequence length="76" mass="8195">MAAFNLKVVPQPHVGRFSAAFFRPFAPSLIGWGVGAGAAVALFMGSVPIFQKDVLRKIPVVANYFVDNTPDSDKPF</sequence>
<keyword evidence="1" id="KW-0812">Transmembrane</keyword>
<keyword evidence="1" id="KW-0472">Membrane</keyword>
<proteinExistence type="predicted"/>
<accession>A0ABR3QF02</accession>
<protein>
    <submittedName>
        <fullName evidence="2">Uncharacterized protein</fullName>
    </submittedName>
</protein>
<dbReference type="PANTHER" id="PTHR28254:SF1">
    <property type="entry name" value="CYTOCHROME B-C1 COMPLEX SUBUNIT 10, MITOCHONDRIAL"/>
    <property type="match status" value="1"/>
</dbReference>
<gene>
    <name evidence="2" type="ORF">Q8F55_001050</name>
</gene>
<dbReference type="RefSeq" id="XP_069213238.1">
    <property type="nucleotide sequence ID" value="XM_069349694.1"/>
</dbReference>
<dbReference type="GeneID" id="95982093"/>
<dbReference type="PANTHER" id="PTHR28254">
    <property type="entry name" value="CYTOCHROME B-C1 COMPLEX SUBUNIT 10"/>
    <property type="match status" value="1"/>
</dbReference>
<name>A0ABR3QF02_9TREE</name>
<dbReference type="Pfam" id="PF09796">
    <property type="entry name" value="QCR10"/>
    <property type="match status" value="1"/>
</dbReference>
<evidence type="ECO:0000256" key="1">
    <source>
        <dbReference type="SAM" id="Phobius"/>
    </source>
</evidence>
<comment type="caution">
    <text evidence="2">The sequence shown here is derived from an EMBL/GenBank/DDBJ whole genome shotgun (WGS) entry which is preliminary data.</text>
</comment>
<feature type="transmembrane region" description="Helical" evidence="1">
    <location>
        <begin position="29"/>
        <end position="50"/>
    </location>
</feature>
<evidence type="ECO:0000313" key="2">
    <source>
        <dbReference type="EMBL" id="KAL1413294.1"/>
    </source>
</evidence>
<evidence type="ECO:0000313" key="3">
    <source>
        <dbReference type="Proteomes" id="UP001565368"/>
    </source>
</evidence>
<keyword evidence="1" id="KW-1133">Transmembrane helix</keyword>
<dbReference type="Proteomes" id="UP001565368">
    <property type="component" value="Unassembled WGS sequence"/>
</dbReference>
<dbReference type="EMBL" id="JBBXJM010000001">
    <property type="protein sequence ID" value="KAL1413294.1"/>
    <property type="molecule type" value="Genomic_DNA"/>
</dbReference>
<keyword evidence="3" id="KW-1185">Reference proteome</keyword>
<reference evidence="2 3" key="1">
    <citation type="submission" date="2023-08" db="EMBL/GenBank/DDBJ databases">
        <title>Annotated Genome Sequence of Vanrija albida AlHP1.</title>
        <authorList>
            <person name="Herzog R."/>
        </authorList>
    </citation>
    <scope>NUCLEOTIDE SEQUENCE [LARGE SCALE GENOMIC DNA]</scope>
    <source>
        <strain evidence="2 3">AlHP1</strain>
    </source>
</reference>
<organism evidence="2 3">
    <name type="scientific">Vanrija albida</name>
    <dbReference type="NCBI Taxonomy" id="181172"/>
    <lineage>
        <taxon>Eukaryota</taxon>
        <taxon>Fungi</taxon>
        <taxon>Dikarya</taxon>
        <taxon>Basidiomycota</taxon>
        <taxon>Agaricomycotina</taxon>
        <taxon>Tremellomycetes</taxon>
        <taxon>Trichosporonales</taxon>
        <taxon>Trichosporonaceae</taxon>
        <taxon>Vanrija</taxon>
    </lineage>
</organism>